<dbReference type="AlphaFoldDB" id="A0A409YKX9"/>
<protein>
    <submittedName>
        <fullName evidence="1">Uncharacterized protein</fullName>
    </submittedName>
</protein>
<dbReference type="EMBL" id="NHTK01001027">
    <property type="protein sequence ID" value="PPR03739.1"/>
    <property type="molecule type" value="Genomic_DNA"/>
</dbReference>
<reference evidence="1 2" key="1">
    <citation type="journal article" date="2018" name="Evol. Lett.">
        <title>Horizontal gene cluster transfer increased hallucinogenic mushroom diversity.</title>
        <authorList>
            <person name="Reynolds H.T."/>
            <person name="Vijayakumar V."/>
            <person name="Gluck-Thaler E."/>
            <person name="Korotkin H.B."/>
            <person name="Matheny P.B."/>
            <person name="Slot J.C."/>
        </authorList>
    </citation>
    <scope>NUCLEOTIDE SEQUENCE [LARGE SCALE GENOMIC DNA]</scope>
    <source>
        <strain evidence="1 2">2629</strain>
    </source>
</reference>
<comment type="caution">
    <text evidence="1">The sequence shown here is derived from an EMBL/GenBank/DDBJ whole genome shotgun (WGS) entry which is preliminary data.</text>
</comment>
<organism evidence="1 2">
    <name type="scientific">Panaeolus cyanescens</name>
    <dbReference type="NCBI Taxonomy" id="181874"/>
    <lineage>
        <taxon>Eukaryota</taxon>
        <taxon>Fungi</taxon>
        <taxon>Dikarya</taxon>
        <taxon>Basidiomycota</taxon>
        <taxon>Agaricomycotina</taxon>
        <taxon>Agaricomycetes</taxon>
        <taxon>Agaricomycetidae</taxon>
        <taxon>Agaricales</taxon>
        <taxon>Agaricineae</taxon>
        <taxon>Galeropsidaceae</taxon>
        <taxon>Panaeolus</taxon>
    </lineage>
</organism>
<accession>A0A409YKX9</accession>
<evidence type="ECO:0000313" key="1">
    <source>
        <dbReference type="EMBL" id="PPR03739.1"/>
    </source>
</evidence>
<name>A0A409YKX9_9AGAR</name>
<keyword evidence="2" id="KW-1185">Reference proteome</keyword>
<dbReference type="OrthoDB" id="2788229at2759"/>
<dbReference type="InParanoid" id="A0A409YKX9"/>
<dbReference type="Proteomes" id="UP000284842">
    <property type="component" value="Unassembled WGS sequence"/>
</dbReference>
<proteinExistence type="predicted"/>
<gene>
    <name evidence="1" type="ORF">CVT24_007387</name>
</gene>
<sequence length="524" mass="58461">MTMINDDSEFISKQPVFPQDIFEVVFDILAARPSPIALTKEQTTTLKACALVCKMFSSLARSHLYRLIEATLDMDPGLYPVETRRLDQVVELWEQAPVIKKYVQQLSFQLDGMMWSGLPSEAEFERYAPSFLSLPSVQSIAISYSQGSSNVGQITAPIPKLSTSDRVGSLFTRLIEACAARKTLHTLNCKKMAQLPYRQLFSSGTLTTLSLDRCGVLPLTEPVRGLKSLTLRKMPLPVSTLSFFPDLEYLCVLRANITKCDRPANLPPPSFGLKTLALDQCSYFKEHGSIVTSISTFFKYYYDKAEEQSLKPFGHLTSLVVVLGDYSELSVLEPLLKDIGGTLQSFTFGVFPPTPIHTMDFMKHIHTPTTTVSLHYRSMQWLDLSDSINLSSVTLLPLITSCYPSFPLNHILERVMSQNTLPAEDSDSSDDDSDETDLHSWLQYVATLPSLLSRFRGIKEVDIYVVVDDADYDVFIKEEGDMSDTFARMIAVGGGGMVATQLDRLDGAQGSRAQIMFYLACDDI</sequence>
<evidence type="ECO:0000313" key="2">
    <source>
        <dbReference type="Proteomes" id="UP000284842"/>
    </source>
</evidence>